<dbReference type="PANTHER" id="PTHR14716">
    <property type="entry name" value="CILIA- AND FLAGELLA-ASSOCIATED PROTEIN 69"/>
    <property type="match status" value="1"/>
</dbReference>
<evidence type="ECO:0000259" key="1">
    <source>
        <dbReference type="Pfam" id="PF21049"/>
    </source>
</evidence>
<dbReference type="Proteomes" id="UP000314986">
    <property type="component" value="Unassembled WGS sequence"/>
</dbReference>
<dbReference type="GO" id="GO:0097730">
    <property type="term" value="C:non-motile cilium"/>
    <property type="evidence" value="ECO:0007669"/>
    <property type="project" value="TreeGrafter"/>
</dbReference>
<reference evidence="3" key="3">
    <citation type="journal article" date="2014" name="Nature">
        <title>Elephant shark genome provides unique insights into gnathostome evolution.</title>
        <authorList>
            <consortium name="International Elephant Shark Genome Sequencing Consortium"/>
            <person name="Venkatesh B."/>
            <person name="Lee A.P."/>
            <person name="Ravi V."/>
            <person name="Maurya A.K."/>
            <person name="Lian M.M."/>
            <person name="Swann J.B."/>
            <person name="Ohta Y."/>
            <person name="Flajnik M.F."/>
            <person name="Sutoh Y."/>
            <person name="Kasahara M."/>
            <person name="Hoon S."/>
            <person name="Gangu V."/>
            <person name="Roy S.W."/>
            <person name="Irimia M."/>
            <person name="Korzh V."/>
            <person name="Kondrychyn I."/>
            <person name="Lim Z.W."/>
            <person name="Tay B.H."/>
            <person name="Tohari S."/>
            <person name="Kong K.W."/>
            <person name="Ho S."/>
            <person name="Lorente-Galdos B."/>
            <person name="Quilez J."/>
            <person name="Marques-Bonet T."/>
            <person name="Raney B.J."/>
            <person name="Ingham P.W."/>
            <person name="Tay A."/>
            <person name="Hillier L.W."/>
            <person name="Minx P."/>
            <person name="Boehm T."/>
            <person name="Wilson R.K."/>
            <person name="Brenner S."/>
            <person name="Warren W.C."/>
        </authorList>
    </citation>
    <scope>NUCLEOTIDE SEQUENCE [LARGE SCALE GENOMIC DNA]</scope>
</reference>
<keyword evidence="3" id="KW-1185">Reference proteome</keyword>
<dbReference type="GO" id="GO:1902093">
    <property type="term" value="P:positive regulation of flagellated sperm motility"/>
    <property type="evidence" value="ECO:0007669"/>
    <property type="project" value="TreeGrafter"/>
</dbReference>
<reference evidence="3" key="1">
    <citation type="journal article" date="2006" name="Science">
        <title>Ancient noncoding elements conserved in the human genome.</title>
        <authorList>
            <person name="Venkatesh B."/>
            <person name="Kirkness E.F."/>
            <person name="Loh Y.H."/>
            <person name="Halpern A.L."/>
            <person name="Lee A.P."/>
            <person name="Johnson J."/>
            <person name="Dandona N."/>
            <person name="Viswanathan L.D."/>
            <person name="Tay A."/>
            <person name="Venter J.C."/>
            <person name="Strausberg R.L."/>
            <person name="Brenner S."/>
        </authorList>
    </citation>
    <scope>NUCLEOTIDE SEQUENCE [LARGE SCALE GENOMIC DNA]</scope>
</reference>
<gene>
    <name evidence="2" type="primary">LOC103181567</name>
</gene>
<dbReference type="GO" id="GO:0042048">
    <property type="term" value="P:olfactory behavior"/>
    <property type="evidence" value="ECO:0007669"/>
    <property type="project" value="TreeGrafter"/>
</dbReference>
<dbReference type="OMA" id="TINSDLC"/>
<feature type="domain" description="Cilia- and flagella-associated protein 69 ARM repeats" evidence="1">
    <location>
        <begin position="2"/>
        <end position="583"/>
    </location>
</feature>
<dbReference type="InterPro" id="IPR048732">
    <property type="entry name" value="CFA69"/>
</dbReference>
<dbReference type="GO" id="GO:1990834">
    <property type="term" value="P:response to odorant"/>
    <property type="evidence" value="ECO:0007669"/>
    <property type="project" value="TreeGrafter"/>
</dbReference>
<dbReference type="GO" id="GO:0097225">
    <property type="term" value="C:sperm midpiece"/>
    <property type="evidence" value="ECO:0007669"/>
    <property type="project" value="TreeGrafter"/>
</dbReference>
<dbReference type="SUPFAM" id="SSF48371">
    <property type="entry name" value="ARM repeat"/>
    <property type="match status" value="1"/>
</dbReference>
<reference evidence="2" key="5">
    <citation type="submission" date="2025-09" db="UniProtKB">
        <authorList>
            <consortium name="Ensembl"/>
        </authorList>
    </citation>
    <scope>IDENTIFICATION</scope>
</reference>
<dbReference type="InterPro" id="IPR011989">
    <property type="entry name" value="ARM-like"/>
</dbReference>
<dbReference type="STRING" id="7868.ENSCMIP00000040321"/>
<dbReference type="Pfam" id="PF21049">
    <property type="entry name" value="CFA69_ARM_rpt"/>
    <property type="match status" value="1"/>
</dbReference>
<evidence type="ECO:0000313" key="2">
    <source>
        <dbReference type="Ensembl" id="ENSCMIP00000040321.1"/>
    </source>
</evidence>
<evidence type="ECO:0000313" key="3">
    <source>
        <dbReference type="Proteomes" id="UP000314986"/>
    </source>
</evidence>
<dbReference type="Gene3D" id="1.25.10.10">
    <property type="entry name" value="Leucine-rich Repeat Variant"/>
    <property type="match status" value="2"/>
</dbReference>
<reference evidence="3" key="2">
    <citation type="journal article" date="2007" name="PLoS Biol.">
        <title>Survey sequencing and comparative analysis of the elephant shark (Callorhinchus milii) genome.</title>
        <authorList>
            <person name="Venkatesh B."/>
            <person name="Kirkness E.F."/>
            <person name="Loh Y.H."/>
            <person name="Halpern A.L."/>
            <person name="Lee A.P."/>
            <person name="Johnson J."/>
            <person name="Dandona N."/>
            <person name="Viswanathan L.D."/>
            <person name="Tay A."/>
            <person name="Venter J.C."/>
            <person name="Strausberg R.L."/>
            <person name="Brenner S."/>
        </authorList>
    </citation>
    <scope>NUCLEOTIDE SEQUENCE [LARGE SCALE GENOMIC DNA]</scope>
</reference>
<dbReference type="GeneTree" id="ENSGT00390000014274"/>
<reference evidence="2" key="4">
    <citation type="submission" date="2025-08" db="UniProtKB">
        <authorList>
            <consortium name="Ensembl"/>
        </authorList>
    </citation>
    <scope>IDENTIFICATION</scope>
</reference>
<dbReference type="PANTHER" id="PTHR14716:SF0">
    <property type="entry name" value="CILIA- AND FLAGELLA-ASSOCIATED PROTEIN 69"/>
    <property type="match status" value="1"/>
</dbReference>
<dbReference type="InParanoid" id="A0A4W3JM40"/>
<organism evidence="2 3">
    <name type="scientific">Callorhinchus milii</name>
    <name type="common">Ghost shark</name>
    <dbReference type="NCBI Taxonomy" id="7868"/>
    <lineage>
        <taxon>Eukaryota</taxon>
        <taxon>Metazoa</taxon>
        <taxon>Chordata</taxon>
        <taxon>Craniata</taxon>
        <taxon>Vertebrata</taxon>
        <taxon>Chondrichthyes</taxon>
        <taxon>Holocephali</taxon>
        <taxon>Chimaeriformes</taxon>
        <taxon>Callorhinchidae</taxon>
        <taxon>Callorhinchus</taxon>
    </lineage>
</organism>
<dbReference type="InterPro" id="IPR048733">
    <property type="entry name" value="CFA69_ARM_dom"/>
</dbReference>
<dbReference type="InterPro" id="IPR016024">
    <property type="entry name" value="ARM-type_fold"/>
</dbReference>
<dbReference type="Ensembl" id="ENSCMIT00000040893.1">
    <property type="protein sequence ID" value="ENSCMIP00000040321.1"/>
    <property type="gene ID" value="ENSCMIG00000016828.1"/>
</dbReference>
<name>A0A4W3JM40_CALMI</name>
<dbReference type="AlphaFoldDB" id="A0A4W3JM40"/>
<sequence>MRLYNEEPLDQEIEGYYPTKKSYNMQMIEESGVVESLVMGLTLVEDQLEIKLRIIQTLQFLSMSSVMNCNLMLNAQAANRICHCLNAPDPSGQLLFRSAEILWNLLENGSKKEVINQLSNFECIMALKETFMNQALHGYRHYDKQLRNDLLVLATLVAESPLAPFIETGFAKHLIMFAGFPEVKSFNPLLSNFKLTTSHEDFEMKKLLFNMMVALTNDLGSVQLLSEGQVLLALFHYVKPNVKSKIREWSPAQFEELQLHAMVCLTLVAPLMVDDYMECQGNTRLLLLLDCCVGQDPCIGKGNLFHGASGSGNKQVQMYYCLRLLRSMSSLGEEIVNQNLSDQGAIQQLLENKTLISMQTDILIILSAICENDIHRKELFGADGVEVLIMLLKMDPVKFYSGLGHNRLVLASVDCVWCCIIGCYTTEDIFLEKEGIFFLLDLLENMQNLILGVLLEFCDNPKTPLHIHVWRGAKNLTADSLLLKLWRQDEKEMKVKRDELGRIVDAKKPLIGIIQEQQGIVSLPAKTQSAAVIDVSENLRAKIYSIFCKLGFQDLSLCERDYITLDIIQRYLDFKVAEVWIEIERELKQENVHPIASDTDIIHKIIKHVENVSRTVAYQQTELLQKEYNDSIMNEMQMYKEVSDRVLLLKMFLQEAKRVQDEALKASRIEVKNENATFHQPEILNLNTTVSNSQASLWQLVIS</sequence>
<accession>A0A4W3JM40</accession>
<protein>
    <submittedName>
        <fullName evidence="2">Cilia and flagella associated protein 69</fullName>
    </submittedName>
</protein>
<proteinExistence type="predicted"/>